<proteinExistence type="predicted"/>
<comment type="caution">
    <text evidence="1">The sequence shown here is derived from an EMBL/GenBank/DDBJ whole genome shotgun (WGS) entry which is preliminary data.</text>
</comment>
<sequence>MEPLFKDAQRLLTEARNQREALEASGALASAATASLRAAFSSNVEELAGLSTSLAALLRSTPAARREHSRRQLRRLDGDVADLRESYRRVAARAAAAAGEEDMRAELLQRRGGSGAVGGVGGGAGAAGGSRTRGDAAVTMEMGMDHERGALDRSEGATDALLATGRGALEALIAQRQRLKGTRRRVLDAAHALGVSQKLIARIERRDRMDALLVYAGIGVTVLLVILLWWWKRS</sequence>
<dbReference type="Proteomes" id="UP000798662">
    <property type="component" value="Chromosome 2"/>
</dbReference>
<organism evidence="1 2">
    <name type="scientific">Pyropia yezoensis</name>
    <name type="common">Susabi-nori</name>
    <name type="synonym">Porphyra yezoensis</name>
    <dbReference type="NCBI Taxonomy" id="2788"/>
    <lineage>
        <taxon>Eukaryota</taxon>
        <taxon>Rhodophyta</taxon>
        <taxon>Bangiophyceae</taxon>
        <taxon>Bangiales</taxon>
        <taxon>Bangiaceae</taxon>
        <taxon>Pyropia</taxon>
    </lineage>
</organism>
<accession>A0ACC3C363</accession>
<evidence type="ECO:0000313" key="2">
    <source>
        <dbReference type="Proteomes" id="UP000798662"/>
    </source>
</evidence>
<gene>
    <name evidence="1" type="ORF">I4F81_006751</name>
</gene>
<protein>
    <submittedName>
        <fullName evidence="1">Uncharacterized protein</fullName>
    </submittedName>
</protein>
<keyword evidence="2" id="KW-1185">Reference proteome</keyword>
<dbReference type="EMBL" id="CM020619">
    <property type="protein sequence ID" value="KAK1864201.1"/>
    <property type="molecule type" value="Genomic_DNA"/>
</dbReference>
<name>A0ACC3C363_PYRYE</name>
<reference evidence="1" key="1">
    <citation type="submission" date="2019-11" db="EMBL/GenBank/DDBJ databases">
        <title>Nori genome reveals adaptations in red seaweeds to the harsh intertidal environment.</title>
        <authorList>
            <person name="Wang D."/>
            <person name="Mao Y."/>
        </authorList>
    </citation>
    <scope>NUCLEOTIDE SEQUENCE</scope>
    <source>
        <tissue evidence="1">Gametophyte</tissue>
    </source>
</reference>
<evidence type="ECO:0000313" key="1">
    <source>
        <dbReference type="EMBL" id="KAK1864201.1"/>
    </source>
</evidence>